<dbReference type="PANTHER" id="PTHR24412">
    <property type="entry name" value="KELCH PROTEIN"/>
    <property type="match status" value="1"/>
</dbReference>
<gene>
    <name evidence="7" type="ORF">BRAFLDRAFT_264663</name>
</gene>
<organism>
    <name type="scientific">Branchiostoma floridae</name>
    <name type="common">Florida lancelet</name>
    <name type="synonym">Amphioxus</name>
    <dbReference type="NCBI Taxonomy" id="7739"/>
    <lineage>
        <taxon>Eukaryota</taxon>
        <taxon>Metazoa</taxon>
        <taxon>Chordata</taxon>
        <taxon>Cephalochordata</taxon>
        <taxon>Leptocardii</taxon>
        <taxon>Amphioxiformes</taxon>
        <taxon>Branchiostomatidae</taxon>
        <taxon>Branchiostoma</taxon>
    </lineage>
</organism>
<protein>
    <recommendedName>
        <fullName evidence="5">Kelch-like protein 20</fullName>
    </recommendedName>
</protein>
<evidence type="ECO:0000259" key="6">
    <source>
        <dbReference type="PROSITE" id="PS50097"/>
    </source>
</evidence>
<evidence type="ECO:0000256" key="5">
    <source>
        <dbReference type="ARBA" id="ARBA00040631"/>
    </source>
</evidence>
<feature type="domain" description="BTB" evidence="6">
    <location>
        <begin position="42"/>
        <end position="108"/>
    </location>
</feature>
<dbReference type="InParanoid" id="C3YDG5"/>
<dbReference type="Pfam" id="PF07707">
    <property type="entry name" value="BACK"/>
    <property type="match status" value="1"/>
</dbReference>
<dbReference type="eggNOG" id="KOG4441">
    <property type="taxonomic scope" value="Eukaryota"/>
</dbReference>
<dbReference type="PANTHER" id="PTHR24412:SF451">
    <property type="entry name" value="KELCH-LIKE PROTEIN 20"/>
    <property type="match status" value="1"/>
</dbReference>
<comment type="pathway">
    <text evidence="1">Protein modification; protein ubiquitination.</text>
</comment>
<evidence type="ECO:0000256" key="4">
    <source>
        <dbReference type="ARBA" id="ARBA00022786"/>
    </source>
</evidence>
<dbReference type="InterPro" id="IPR015915">
    <property type="entry name" value="Kelch-typ_b-propeller"/>
</dbReference>
<keyword evidence="2" id="KW-0880">Kelch repeat</keyword>
<dbReference type="InterPro" id="IPR000210">
    <property type="entry name" value="BTB/POZ_dom"/>
</dbReference>
<evidence type="ECO:0000256" key="3">
    <source>
        <dbReference type="ARBA" id="ARBA00022737"/>
    </source>
</evidence>
<proteinExistence type="predicted"/>
<keyword evidence="4" id="KW-0833">Ubl conjugation pathway</keyword>
<dbReference type="SMART" id="SM00875">
    <property type="entry name" value="BACK"/>
    <property type="match status" value="1"/>
</dbReference>
<evidence type="ECO:0000313" key="7">
    <source>
        <dbReference type="EMBL" id="EEN61776.1"/>
    </source>
</evidence>
<dbReference type="Pfam" id="PF00651">
    <property type="entry name" value="BTB"/>
    <property type="match status" value="1"/>
</dbReference>
<dbReference type="SUPFAM" id="SSF54695">
    <property type="entry name" value="POZ domain"/>
    <property type="match status" value="1"/>
</dbReference>
<evidence type="ECO:0000256" key="2">
    <source>
        <dbReference type="ARBA" id="ARBA00022441"/>
    </source>
</evidence>
<dbReference type="Gene3D" id="1.25.40.420">
    <property type="match status" value="1"/>
</dbReference>
<dbReference type="InterPro" id="IPR011498">
    <property type="entry name" value="Kelch_2"/>
</dbReference>
<dbReference type="Pfam" id="PF07646">
    <property type="entry name" value="Kelch_2"/>
    <property type="match status" value="1"/>
</dbReference>
<dbReference type="SUPFAM" id="SSF117281">
    <property type="entry name" value="Kelch motif"/>
    <property type="match status" value="1"/>
</dbReference>
<keyword evidence="3" id="KW-0677">Repeat</keyword>
<feature type="non-terminal residue" evidence="7">
    <location>
        <position position="444"/>
    </location>
</feature>
<dbReference type="Gene3D" id="3.30.710.10">
    <property type="entry name" value="Potassium Channel Kv1.1, Chain A"/>
    <property type="match status" value="1"/>
</dbReference>
<dbReference type="InterPro" id="IPR011705">
    <property type="entry name" value="BACK"/>
</dbReference>
<dbReference type="InterPro" id="IPR006652">
    <property type="entry name" value="Kelch_1"/>
</dbReference>
<dbReference type="FunFam" id="1.25.40.420:FF:000001">
    <property type="entry name" value="Kelch-like family member 12"/>
    <property type="match status" value="1"/>
</dbReference>
<dbReference type="InterPro" id="IPR011333">
    <property type="entry name" value="SKP1/BTB/POZ_sf"/>
</dbReference>
<dbReference type="EMBL" id="GG666503">
    <property type="protein sequence ID" value="EEN61776.1"/>
    <property type="molecule type" value="Genomic_DNA"/>
</dbReference>
<dbReference type="SMART" id="SM00612">
    <property type="entry name" value="Kelch"/>
    <property type="match status" value="3"/>
</dbReference>
<dbReference type="SMART" id="SM00225">
    <property type="entry name" value="BTB"/>
    <property type="match status" value="1"/>
</dbReference>
<accession>C3YDG5</accession>
<name>C3YDG5_BRAFL</name>
<dbReference type="STRING" id="7739.C3YDG5"/>
<dbReference type="PROSITE" id="PS50097">
    <property type="entry name" value="BTB"/>
    <property type="match status" value="1"/>
</dbReference>
<sequence length="444" mass="50063">MAGGGRGTQTASADSSLCCNKADYAQTSLATFHDFWRDAKLTDVNICVDDGVLPCHRLVLAKNPVFRAMFLTEMSEFGKDEIRLSGIRMAELRKLVGYLYTGEVEVDGERVQDLLLAANMWQFSAIQTACEMYLDSHLDTCNCIGVMVLAKAVCCWTLLDRARNLVITQFSSAKEDPCFLELGENEVKEILDSEELVIKSEEDTFTAVLKWVNHNTQQRLPSFPRVLHCVRLTHLRLSTLKRLAQHPLVLEANECLEMITNSQVYLQERRCDQQMKIRRCATHEIVVLFGQQDQETQKAEVCDVICYDEEDDSWRKVTRMPQKLSLMSVTVEGDIVYVTGGSTDINNPEGVQRCAYTYSFLQDTWKELPDMHVGRYGHISAVEKGRLYVVGGQQNGKPTSVEMYTEDTNTWTICCPCPDVPMTVQACVSHGNLYLLGGMDPTDT</sequence>
<evidence type="ECO:0000256" key="1">
    <source>
        <dbReference type="ARBA" id="ARBA00004906"/>
    </source>
</evidence>
<dbReference type="AlphaFoldDB" id="C3YDG5"/>
<dbReference type="Gene3D" id="2.120.10.80">
    <property type="entry name" value="Kelch-type beta propeller"/>
    <property type="match status" value="1"/>
</dbReference>
<reference evidence="7" key="1">
    <citation type="journal article" date="2008" name="Nature">
        <title>The amphioxus genome and the evolution of the chordate karyotype.</title>
        <authorList>
            <consortium name="US DOE Joint Genome Institute (JGI-PGF)"/>
            <person name="Putnam N.H."/>
            <person name="Butts T."/>
            <person name="Ferrier D.E.K."/>
            <person name="Furlong R.F."/>
            <person name="Hellsten U."/>
            <person name="Kawashima T."/>
            <person name="Robinson-Rechavi M."/>
            <person name="Shoguchi E."/>
            <person name="Terry A."/>
            <person name="Yu J.-K."/>
            <person name="Benito-Gutierrez E.L."/>
            <person name="Dubchak I."/>
            <person name="Garcia-Fernandez J."/>
            <person name="Gibson-Brown J.J."/>
            <person name="Grigoriev I.V."/>
            <person name="Horton A.C."/>
            <person name="de Jong P.J."/>
            <person name="Jurka J."/>
            <person name="Kapitonov V.V."/>
            <person name="Kohara Y."/>
            <person name="Kuroki Y."/>
            <person name="Lindquist E."/>
            <person name="Lucas S."/>
            <person name="Osoegawa K."/>
            <person name="Pennacchio L.A."/>
            <person name="Salamov A.A."/>
            <person name="Satou Y."/>
            <person name="Sauka-Spengler T."/>
            <person name="Schmutz J."/>
            <person name="Shin-I T."/>
            <person name="Toyoda A."/>
            <person name="Bronner-Fraser M."/>
            <person name="Fujiyama A."/>
            <person name="Holland L.Z."/>
            <person name="Holland P.W.H."/>
            <person name="Satoh N."/>
            <person name="Rokhsar D.S."/>
        </authorList>
    </citation>
    <scope>NUCLEOTIDE SEQUENCE [LARGE SCALE GENOMIC DNA]</scope>
    <source>
        <strain evidence="7">S238N-H82</strain>
        <tissue evidence="7">Testes</tissue>
    </source>
</reference>